<dbReference type="AlphaFoldDB" id="A0A5E4UK89"/>
<protein>
    <submittedName>
        <fullName evidence="1">Uncharacterized protein</fullName>
    </submittedName>
</protein>
<proteinExistence type="predicted"/>
<evidence type="ECO:0000313" key="2">
    <source>
        <dbReference type="Proteomes" id="UP000337189"/>
    </source>
</evidence>
<organism evidence="1 2">
    <name type="scientific">Pandoraea communis</name>
    <dbReference type="NCBI Taxonomy" id="2508297"/>
    <lineage>
        <taxon>Bacteria</taxon>
        <taxon>Pseudomonadati</taxon>
        <taxon>Pseudomonadota</taxon>
        <taxon>Betaproteobacteria</taxon>
        <taxon>Burkholderiales</taxon>
        <taxon>Burkholderiaceae</taxon>
        <taxon>Pandoraea</taxon>
    </lineage>
</organism>
<evidence type="ECO:0000313" key="1">
    <source>
        <dbReference type="EMBL" id="VVE00408.1"/>
    </source>
</evidence>
<sequence>MMKIICGSPGGSFVLAYEAKFQAARLPLVHARSFPDGAVYGENA</sequence>
<dbReference type="Proteomes" id="UP000337189">
    <property type="component" value="Unassembled WGS sequence"/>
</dbReference>
<gene>
    <name evidence="1" type="ORF">PCO31110_02116</name>
</gene>
<reference evidence="1 2" key="1">
    <citation type="submission" date="2019-08" db="EMBL/GenBank/DDBJ databases">
        <authorList>
            <person name="Peeters C."/>
        </authorList>
    </citation>
    <scope>NUCLEOTIDE SEQUENCE [LARGE SCALE GENOMIC DNA]</scope>
    <source>
        <strain evidence="1 2">LMG 31110</strain>
    </source>
</reference>
<accession>A0A5E4UK89</accession>
<name>A0A5E4UK89_9BURK</name>
<dbReference type="EMBL" id="CABPSJ010000002">
    <property type="protein sequence ID" value="VVE00408.1"/>
    <property type="molecule type" value="Genomic_DNA"/>
</dbReference>